<name>A0A6M3LTM2_9ZZZZ</name>
<protein>
    <submittedName>
        <fullName evidence="1">Uncharacterized protein</fullName>
    </submittedName>
</protein>
<evidence type="ECO:0000313" key="1">
    <source>
        <dbReference type="EMBL" id="QJA97439.1"/>
    </source>
</evidence>
<proteinExistence type="predicted"/>
<dbReference type="AlphaFoldDB" id="A0A6M3LTM2"/>
<dbReference type="EMBL" id="MT143494">
    <property type="protein sequence ID" value="QJA97439.1"/>
    <property type="molecule type" value="Genomic_DNA"/>
</dbReference>
<sequence>MFTKLRNLYLKESATVAVLTIRVMVVMLIDNIQAHIDYSIYGDTYKELSLSA</sequence>
<organism evidence="1">
    <name type="scientific">viral metagenome</name>
    <dbReference type="NCBI Taxonomy" id="1070528"/>
    <lineage>
        <taxon>unclassified sequences</taxon>
        <taxon>metagenomes</taxon>
        <taxon>organismal metagenomes</taxon>
    </lineage>
</organism>
<gene>
    <name evidence="1" type="ORF">MM415B06258_0003</name>
</gene>
<accession>A0A6M3LTM2</accession>
<reference evidence="1" key="1">
    <citation type="submission" date="2020-03" db="EMBL/GenBank/DDBJ databases">
        <title>The deep terrestrial virosphere.</title>
        <authorList>
            <person name="Holmfeldt K."/>
            <person name="Nilsson E."/>
            <person name="Simone D."/>
            <person name="Lopez-Fernandez M."/>
            <person name="Wu X."/>
            <person name="de Brujin I."/>
            <person name="Lundin D."/>
            <person name="Andersson A."/>
            <person name="Bertilsson S."/>
            <person name="Dopson M."/>
        </authorList>
    </citation>
    <scope>NUCLEOTIDE SEQUENCE</scope>
    <source>
        <strain evidence="1">MM415B06258</strain>
    </source>
</reference>